<reference evidence="2 3" key="1">
    <citation type="journal article" date="2018" name="Nat. Ecol. Evol.">
        <title>Pezizomycetes genomes reveal the molecular basis of ectomycorrhizal truffle lifestyle.</title>
        <authorList>
            <person name="Murat C."/>
            <person name="Payen T."/>
            <person name="Noel B."/>
            <person name="Kuo A."/>
            <person name="Morin E."/>
            <person name="Chen J."/>
            <person name="Kohler A."/>
            <person name="Krizsan K."/>
            <person name="Balestrini R."/>
            <person name="Da Silva C."/>
            <person name="Montanini B."/>
            <person name="Hainaut M."/>
            <person name="Levati E."/>
            <person name="Barry K.W."/>
            <person name="Belfiori B."/>
            <person name="Cichocki N."/>
            <person name="Clum A."/>
            <person name="Dockter R.B."/>
            <person name="Fauchery L."/>
            <person name="Guy J."/>
            <person name="Iotti M."/>
            <person name="Le Tacon F."/>
            <person name="Lindquist E.A."/>
            <person name="Lipzen A."/>
            <person name="Malagnac F."/>
            <person name="Mello A."/>
            <person name="Molinier V."/>
            <person name="Miyauchi S."/>
            <person name="Poulain J."/>
            <person name="Riccioni C."/>
            <person name="Rubini A."/>
            <person name="Sitrit Y."/>
            <person name="Splivallo R."/>
            <person name="Traeger S."/>
            <person name="Wang M."/>
            <person name="Zifcakova L."/>
            <person name="Wipf D."/>
            <person name="Zambonelli A."/>
            <person name="Paolocci F."/>
            <person name="Nowrousian M."/>
            <person name="Ottonello S."/>
            <person name="Baldrian P."/>
            <person name="Spatafora J.W."/>
            <person name="Henrissat B."/>
            <person name="Nagy L.G."/>
            <person name="Aury J.M."/>
            <person name="Wincker P."/>
            <person name="Grigoriev I.V."/>
            <person name="Bonfante P."/>
            <person name="Martin F.M."/>
        </authorList>
    </citation>
    <scope>NUCLEOTIDE SEQUENCE [LARGE SCALE GENOMIC DNA]</scope>
    <source>
        <strain evidence="2 3">RN42</strain>
    </source>
</reference>
<accession>A0A3N4H7E7</accession>
<dbReference type="Proteomes" id="UP000275078">
    <property type="component" value="Unassembled WGS sequence"/>
</dbReference>
<gene>
    <name evidence="2" type="ORF">BJ508DRAFT_336787</name>
</gene>
<sequence>MMSNDEHSWTEKAFEHSADELKTDSASELSGNEVEDWIDKCVLLIDEAMADAVLSTALSHTVQEYDATEEEVLEDVELRNWMNQQRSHRQNIYSAEGDGNESPHTKTGHERNHTIYTSRHVTYEDEEQEPLSGAAARLDMTEAIGSIDSANDADMNQLKDLLNTAWILTNVEWRSATTIVKFKTIFNELPTITLPYSFPSDILHLIKNIAVILMEHYNGTFYKGKKSFENPDTNAPLPPDPDHPAEPEDGGEVGNQGSVPAAANELDK</sequence>
<feature type="compositionally biased region" description="Basic and acidic residues" evidence="1">
    <location>
        <begin position="1"/>
        <end position="25"/>
    </location>
</feature>
<feature type="region of interest" description="Disordered" evidence="1">
    <location>
        <begin position="228"/>
        <end position="268"/>
    </location>
</feature>
<evidence type="ECO:0000313" key="2">
    <source>
        <dbReference type="EMBL" id="RPA70795.1"/>
    </source>
</evidence>
<protein>
    <submittedName>
        <fullName evidence="2">Uncharacterized protein</fullName>
    </submittedName>
</protein>
<organism evidence="2 3">
    <name type="scientific">Ascobolus immersus RN42</name>
    <dbReference type="NCBI Taxonomy" id="1160509"/>
    <lineage>
        <taxon>Eukaryota</taxon>
        <taxon>Fungi</taxon>
        <taxon>Dikarya</taxon>
        <taxon>Ascomycota</taxon>
        <taxon>Pezizomycotina</taxon>
        <taxon>Pezizomycetes</taxon>
        <taxon>Pezizales</taxon>
        <taxon>Ascobolaceae</taxon>
        <taxon>Ascobolus</taxon>
    </lineage>
</organism>
<evidence type="ECO:0000313" key="3">
    <source>
        <dbReference type="Proteomes" id="UP000275078"/>
    </source>
</evidence>
<keyword evidence="3" id="KW-1185">Reference proteome</keyword>
<dbReference type="AlphaFoldDB" id="A0A3N4H7E7"/>
<proteinExistence type="predicted"/>
<evidence type="ECO:0000256" key="1">
    <source>
        <dbReference type="SAM" id="MobiDB-lite"/>
    </source>
</evidence>
<feature type="region of interest" description="Disordered" evidence="1">
    <location>
        <begin position="1"/>
        <end position="30"/>
    </location>
</feature>
<dbReference type="EMBL" id="ML120061">
    <property type="protein sequence ID" value="RPA70795.1"/>
    <property type="molecule type" value="Genomic_DNA"/>
</dbReference>
<name>A0A3N4H7E7_ASCIM</name>